<keyword evidence="4" id="KW-1185">Reference proteome</keyword>
<feature type="transmembrane region" description="Helical" evidence="1">
    <location>
        <begin position="66"/>
        <end position="95"/>
    </location>
</feature>
<accession>A0A316U2M9</accession>
<proteinExistence type="predicted"/>
<organism evidence="3 4">
    <name type="scientific">Rhodohalobacter mucosus</name>
    <dbReference type="NCBI Taxonomy" id="2079485"/>
    <lineage>
        <taxon>Bacteria</taxon>
        <taxon>Pseudomonadati</taxon>
        <taxon>Balneolota</taxon>
        <taxon>Balneolia</taxon>
        <taxon>Balneolales</taxon>
        <taxon>Balneolaceae</taxon>
        <taxon>Rhodohalobacter</taxon>
    </lineage>
</organism>
<keyword evidence="1" id="KW-0812">Transmembrane</keyword>
<protein>
    <recommendedName>
        <fullName evidence="2">HTH LytTR-type domain-containing protein</fullName>
    </recommendedName>
</protein>
<comment type="caution">
    <text evidence="3">The sequence shown here is derived from an EMBL/GenBank/DDBJ whole genome shotgun (WGS) entry which is preliminary data.</text>
</comment>
<dbReference type="RefSeq" id="WP_109645362.1">
    <property type="nucleotide sequence ID" value="NZ_QGGB01000003.1"/>
</dbReference>
<evidence type="ECO:0000256" key="1">
    <source>
        <dbReference type="SAM" id="Phobius"/>
    </source>
</evidence>
<dbReference type="InterPro" id="IPR046947">
    <property type="entry name" value="LytR-like"/>
</dbReference>
<dbReference type="SMART" id="SM00850">
    <property type="entry name" value="LytTR"/>
    <property type="match status" value="1"/>
</dbReference>
<evidence type="ECO:0000313" key="3">
    <source>
        <dbReference type="EMBL" id="PWN07546.1"/>
    </source>
</evidence>
<evidence type="ECO:0000313" key="4">
    <source>
        <dbReference type="Proteomes" id="UP000245533"/>
    </source>
</evidence>
<dbReference type="Gene3D" id="2.40.50.1020">
    <property type="entry name" value="LytTr DNA-binding domain"/>
    <property type="match status" value="1"/>
</dbReference>
<feature type="transmembrane region" description="Helical" evidence="1">
    <location>
        <begin position="107"/>
        <end position="128"/>
    </location>
</feature>
<keyword evidence="1" id="KW-1133">Transmembrane helix</keyword>
<dbReference type="PROSITE" id="PS50930">
    <property type="entry name" value="HTH_LYTTR"/>
    <property type="match status" value="1"/>
</dbReference>
<reference evidence="3 4" key="1">
    <citation type="submission" date="2018-05" db="EMBL/GenBank/DDBJ databases">
        <title>Rhodohalobacter halophilus gen. nov., sp. nov., a moderately halophilic member of the family Balneolaceae.</title>
        <authorList>
            <person name="Liu Z.-W."/>
        </authorList>
    </citation>
    <scope>NUCLEOTIDE SEQUENCE [LARGE SCALE GENOMIC DNA]</scope>
    <source>
        <strain evidence="3 4">8A47</strain>
    </source>
</reference>
<dbReference type="AlphaFoldDB" id="A0A316U2M9"/>
<dbReference type="InterPro" id="IPR007492">
    <property type="entry name" value="LytTR_DNA-bd_dom"/>
</dbReference>
<dbReference type="Pfam" id="PF04397">
    <property type="entry name" value="LytTR"/>
    <property type="match status" value="1"/>
</dbReference>
<dbReference type="GO" id="GO:0003677">
    <property type="term" value="F:DNA binding"/>
    <property type="evidence" value="ECO:0007669"/>
    <property type="project" value="InterPro"/>
</dbReference>
<dbReference type="PANTHER" id="PTHR37299">
    <property type="entry name" value="TRANSCRIPTIONAL REGULATOR-RELATED"/>
    <property type="match status" value="1"/>
</dbReference>
<gene>
    <name evidence="3" type="ORF">DDZ15_04635</name>
</gene>
<dbReference type="EMBL" id="QGGB01000003">
    <property type="protein sequence ID" value="PWN07546.1"/>
    <property type="molecule type" value="Genomic_DNA"/>
</dbReference>
<feature type="domain" description="HTH LytTR-type" evidence="2">
    <location>
        <begin position="152"/>
        <end position="249"/>
    </location>
</feature>
<evidence type="ECO:0000259" key="2">
    <source>
        <dbReference type="PROSITE" id="PS50930"/>
    </source>
</evidence>
<dbReference type="OrthoDB" id="9781059at2"/>
<feature type="transmembrane region" description="Helical" evidence="1">
    <location>
        <begin position="31"/>
        <end position="54"/>
    </location>
</feature>
<dbReference type="PANTHER" id="PTHR37299:SF1">
    <property type="entry name" value="STAGE 0 SPORULATION PROTEIN A HOMOLOG"/>
    <property type="match status" value="1"/>
</dbReference>
<feature type="transmembrane region" description="Helical" evidence="1">
    <location>
        <begin position="7"/>
        <end position="25"/>
    </location>
</feature>
<dbReference type="Proteomes" id="UP000245533">
    <property type="component" value="Unassembled WGS sequence"/>
</dbReference>
<sequence length="250" mass="29410">MPVHYHILFWIFSVLLLVAGFGRTYQNYGQAFYFVSFLLPVAMGTSYFFNYYLVPSYLFQRRIIRFTVYLLYTIVISLLLQMIVITIAFIVIANYNYGSLNPLMSNIFVLFIAVYVLVLLKAFILLYLRIQRSDSKISKLEKNVAQLEEGSITVRSNRNFEHLLLKEILYLESFGDYVKIHTRDRVVTTRKNISDLDESLPYSFIRIHRSFIVNRDCIERYSSSEVHVNNIDLPISRTYKKQVLDLLNSD</sequence>
<dbReference type="GO" id="GO:0000156">
    <property type="term" value="F:phosphorelay response regulator activity"/>
    <property type="evidence" value="ECO:0007669"/>
    <property type="project" value="InterPro"/>
</dbReference>
<name>A0A316U2M9_9BACT</name>
<keyword evidence="1" id="KW-0472">Membrane</keyword>